<accession>A0A0A1X348</accession>
<protein>
    <submittedName>
        <fullName evidence="3">ATR-interacting protein mus304</fullName>
    </submittedName>
</protein>
<feature type="coiled-coil region" evidence="1">
    <location>
        <begin position="215"/>
        <end position="313"/>
    </location>
</feature>
<feature type="region of interest" description="Disordered" evidence="2">
    <location>
        <begin position="1"/>
        <end position="38"/>
    </location>
</feature>
<reference evidence="3" key="1">
    <citation type="submission" date="2014-11" db="EMBL/GenBank/DDBJ databases">
        <authorList>
            <person name="Geib S."/>
        </authorList>
    </citation>
    <scope>NUCLEOTIDE SEQUENCE</scope>
</reference>
<name>A0A0A1X348_ZEUCU</name>
<gene>
    <name evidence="3" type="primary">mus304_0</name>
    <name evidence="3" type="ORF">g.46960</name>
</gene>
<sequence length="468" mass="52496">MAKRFQPFKEFGRSTKKPKLDVSINKGRPLGPSQSWPNHIRSNAAEVIHVQSPARNNVNNNNLWDDDDDDVILLATQVAESQVAIKTTETNITDSDITFSEFAPHIHATTSTQQLTTVNVALKGTISAPPTIENNNFSELFADDDDFAELLDVAGNDKKEQVQQEKPRAQFNATDNVFKKPMAIASGTNGINNRIPVALNTAQTSDGQQAAARRQVATERQVKLLMERLDTLKAENSKLTKDLSESKAKIESKDGESSLLRDELRHVKQQMQTLKMEKIMSTEAAKTECKTKIAELTKRVEAKESELKLRKVEYSVLKMRHADETQRLEMSIRNANVVGDAPMDEDVEQTLNTQNTRLLYRLRGFSLPTGLGDVNNTRLTELSANAYERTHERVTGKRQHTPFQLELANAQTLLAQLQLQSQKWSWTSTEAADFNERALTSASNALSEFWTYVHGLEFPQVLQCTSLS</sequence>
<dbReference type="InterPro" id="IPR033349">
    <property type="entry name" value="ATRIP"/>
</dbReference>
<evidence type="ECO:0000256" key="2">
    <source>
        <dbReference type="SAM" id="MobiDB-lite"/>
    </source>
</evidence>
<dbReference type="AlphaFoldDB" id="A0A0A1X348"/>
<dbReference type="GO" id="GO:0000077">
    <property type="term" value="P:DNA damage checkpoint signaling"/>
    <property type="evidence" value="ECO:0007669"/>
    <property type="project" value="InterPro"/>
</dbReference>
<reference evidence="3" key="2">
    <citation type="journal article" date="2015" name="Gigascience">
        <title>Reconstructing a comprehensive transcriptome assembly of a white-pupal translocated strain of the pest fruit fly Bactrocera cucurbitae.</title>
        <authorList>
            <person name="Sim S.B."/>
            <person name="Calla B."/>
            <person name="Hall B."/>
            <person name="DeRego T."/>
            <person name="Geib S.M."/>
        </authorList>
    </citation>
    <scope>NUCLEOTIDE SEQUENCE</scope>
</reference>
<dbReference type="PANTHER" id="PTHR28594">
    <property type="entry name" value="ATR-INTERACTING PROTEIN"/>
    <property type="match status" value="1"/>
</dbReference>
<dbReference type="EMBL" id="GBXI01009184">
    <property type="protein sequence ID" value="JAD05108.1"/>
    <property type="molecule type" value="Transcribed_RNA"/>
</dbReference>
<evidence type="ECO:0000313" key="3">
    <source>
        <dbReference type="EMBL" id="JAD05108.1"/>
    </source>
</evidence>
<evidence type="ECO:0000256" key="1">
    <source>
        <dbReference type="SAM" id="Coils"/>
    </source>
</evidence>
<keyword evidence="1" id="KW-0175">Coiled coil</keyword>
<dbReference type="PANTHER" id="PTHR28594:SF1">
    <property type="entry name" value="ATR-INTERACTING PROTEIN"/>
    <property type="match status" value="1"/>
</dbReference>
<dbReference type="GO" id="GO:0006281">
    <property type="term" value="P:DNA repair"/>
    <property type="evidence" value="ECO:0007669"/>
    <property type="project" value="TreeGrafter"/>
</dbReference>
<organism evidence="3">
    <name type="scientific">Zeugodacus cucurbitae</name>
    <name type="common">Melon fruit fly</name>
    <name type="synonym">Bactrocera cucurbitae</name>
    <dbReference type="NCBI Taxonomy" id="28588"/>
    <lineage>
        <taxon>Eukaryota</taxon>
        <taxon>Metazoa</taxon>
        <taxon>Ecdysozoa</taxon>
        <taxon>Arthropoda</taxon>
        <taxon>Hexapoda</taxon>
        <taxon>Insecta</taxon>
        <taxon>Pterygota</taxon>
        <taxon>Neoptera</taxon>
        <taxon>Endopterygota</taxon>
        <taxon>Diptera</taxon>
        <taxon>Brachycera</taxon>
        <taxon>Muscomorpha</taxon>
        <taxon>Tephritoidea</taxon>
        <taxon>Tephritidae</taxon>
        <taxon>Zeugodacus</taxon>
        <taxon>Zeugodacus</taxon>
    </lineage>
</organism>
<proteinExistence type="predicted"/>